<gene>
    <name evidence="3" type="primary">gp_20491</name>
</gene>
<feature type="compositionally biased region" description="Basic and acidic residues" evidence="2">
    <location>
        <begin position="795"/>
        <end position="809"/>
    </location>
</feature>
<organism evidence="3 4">
    <name type="scientific">uncultured phage cr54_1</name>
    <dbReference type="NCBI Taxonomy" id="2986398"/>
    <lineage>
        <taxon>Viruses</taxon>
        <taxon>Duplodnaviria</taxon>
        <taxon>Heunggongvirae</taxon>
        <taxon>Uroviricota</taxon>
        <taxon>Caudoviricetes</taxon>
        <taxon>Crassvirales</taxon>
        <taxon>Intestiviridae</taxon>
        <taxon>Churivirinae</taxon>
        <taxon>Jahgtovirus</taxon>
        <taxon>Jahgtovirus intestinalis</taxon>
    </lineage>
</organism>
<evidence type="ECO:0000256" key="2">
    <source>
        <dbReference type="SAM" id="MobiDB-lite"/>
    </source>
</evidence>
<name>A0AAE7RV17_9CAUD</name>
<keyword evidence="1" id="KW-0175">Coiled coil</keyword>
<evidence type="ECO:0000313" key="4">
    <source>
        <dbReference type="Proteomes" id="UP000827440"/>
    </source>
</evidence>
<sequence>MSTINLKINSRVGDFPEQRIPNSQKDYTWGSRCIDYVIAAGLSANDRTKTEQLLEILHNNIPNEFYRKTLNPFNATKEIYTRFPATMRNLDIINDIVRRYISEYTKEQHEFLVTANNPDIIMARDNAIKNDITKRALLAFQEEFQRRVQEANAQNEELAAQGQPTQQINPQELAADAEQFEKEFIENYIDEISVQAQQLIDVIDDTTNTDVQAPIAYFNFITTGECYSYHTVKGKKVIKETVPTTEMFPVPNGAIFVSGYDMVARRLQMSYSQVIDQFKDDLTETELEFITNYYNPVNGTGVPSKTFSLNSYTYFFPEKCKELDEEDRALFAAGNVDVREQNGDLLEVWHACWVGYAEVKVLHYINEIGFEDQMIVPDDFEFNAELGHLNIETIYKKQIYEGYRIGMKQYGIYPGGAKPVVFQNDDDPKLPYTGLVEPIPMMGKFSVVEILTPFQILINIFSYHREMMIAKNKMFALLIGKSLLGAGEETDRIIYNLAAEGILAYDDSEDMNSLKAQQIRMLDANISGYITEMTNLIESIKNSAREMVDMTPQRYGQIATSAGKSTTEEAISRGSMGTVIINYMFDKFREDEYDIDLNNSKYAWIDGLDTAYFDKSRNRKYISLNVNAHSYGQYLIKAKNSDKETENYEQLKNWAFSAAQNGDLDMALAAITSGNVPALKIAVERYQELRQKNEESLRQLDQQLEEQKHREALELIAAKGEQDRLTEEVKQYFALQAKGMDVEAAMASIGNSSQAGTSPVEKQRELSLKEQELAESRRAKNLDFIDHALDRQNDLAIAKENKNRYDRPKSSSSSKK</sequence>
<feature type="coiled-coil region" evidence="1">
    <location>
        <begin position="679"/>
        <end position="710"/>
    </location>
</feature>
<dbReference type="EMBL" id="MZ130484">
    <property type="protein sequence ID" value="QWM89946.1"/>
    <property type="molecule type" value="Genomic_DNA"/>
</dbReference>
<dbReference type="RefSeq" id="YP_010359518.1">
    <property type="nucleotide sequence ID" value="NC_062774.1"/>
</dbReference>
<keyword evidence="4" id="KW-1185">Reference proteome</keyword>
<accession>A0AAE7RV17</accession>
<evidence type="ECO:0000256" key="1">
    <source>
        <dbReference type="SAM" id="Coils"/>
    </source>
</evidence>
<dbReference type="GeneID" id="75691097"/>
<evidence type="ECO:0000313" key="3">
    <source>
        <dbReference type="EMBL" id="QWM89946.1"/>
    </source>
</evidence>
<protein>
    <submittedName>
        <fullName evidence="3">Phage portal protein</fullName>
    </submittedName>
</protein>
<feature type="region of interest" description="Disordered" evidence="2">
    <location>
        <begin position="750"/>
        <end position="769"/>
    </location>
</feature>
<proteinExistence type="predicted"/>
<dbReference type="Proteomes" id="UP000827440">
    <property type="component" value="Segment"/>
</dbReference>
<feature type="region of interest" description="Disordered" evidence="2">
    <location>
        <begin position="795"/>
        <end position="816"/>
    </location>
</feature>
<reference evidence="3 4" key="1">
    <citation type="submission" date="2021-04" db="EMBL/GenBank/DDBJ databases">
        <authorList>
            <person name="Shkoporov A.N."/>
            <person name="Stockdale S.R."/>
            <person name="Guerin E."/>
            <person name="Ross R.P."/>
            <person name="Hill C."/>
        </authorList>
    </citation>
    <scope>NUCLEOTIDE SEQUENCE [LARGE SCALE GENOMIC DNA]</scope>
    <source>
        <strain evidence="4">cr54_1</strain>
    </source>
</reference>
<dbReference type="KEGG" id="vg:75691097"/>